<dbReference type="Proteomes" id="UP000199155">
    <property type="component" value="Unassembled WGS sequence"/>
</dbReference>
<evidence type="ECO:0000256" key="2">
    <source>
        <dbReference type="SAM" id="Phobius"/>
    </source>
</evidence>
<accession>A0A1G8YUK4</accession>
<keyword evidence="2" id="KW-1133">Transmembrane helix</keyword>
<keyword evidence="2" id="KW-0812">Transmembrane</keyword>
<evidence type="ECO:0000256" key="1">
    <source>
        <dbReference type="SAM" id="MobiDB-lite"/>
    </source>
</evidence>
<organism evidence="3 4">
    <name type="scientific">Streptomyces indicus</name>
    <dbReference type="NCBI Taxonomy" id="417292"/>
    <lineage>
        <taxon>Bacteria</taxon>
        <taxon>Bacillati</taxon>
        <taxon>Actinomycetota</taxon>
        <taxon>Actinomycetes</taxon>
        <taxon>Kitasatosporales</taxon>
        <taxon>Streptomycetaceae</taxon>
        <taxon>Streptomyces</taxon>
    </lineage>
</organism>
<dbReference type="EMBL" id="FNFF01000004">
    <property type="protein sequence ID" value="SDK06542.1"/>
    <property type="molecule type" value="Genomic_DNA"/>
</dbReference>
<proteinExistence type="predicted"/>
<dbReference type="AlphaFoldDB" id="A0A1G8YUK4"/>
<feature type="transmembrane region" description="Helical" evidence="2">
    <location>
        <begin position="179"/>
        <end position="197"/>
    </location>
</feature>
<evidence type="ECO:0008006" key="5">
    <source>
        <dbReference type="Google" id="ProtNLM"/>
    </source>
</evidence>
<name>A0A1G8YUK4_9ACTN</name>
<reference evidence="3 4" key="1">
    <citation type="submission" date="2016-10" db="EMBL/GenBank/DDBJ databases">
        <authorList>
            <person name="de Groot N.N."/>
        </authorList>
    </citation>
    <scope>NUCLEOTIDE SEQUENCE [LARGE SCALE GENOMIC DNA]</scope>
    <source>
        <strain evidence="3 4">CGMCC 4.5727</strain>
    </source>
</reference>
<gene>
    <name evidence="3" type="ORF">SAMN05421806_104280</name>
</gene>
<protein>
    <recommendedName>
        <fullName evidence="5">DUF308 domain-containing protein</fullName>
    </recommendedName>
</protein>
<evidence type="ECO:0000313" key="4">
    <source>
        <dbReference type="Proteomes" id="UP000199155"/>
    </source>
</evidence>
<evidence type="ECO:0000313" key="3">
    <source>
        <dbReference type="EMBL" id="SDK06542.1"/>
    </source>
</evidence>
<feature type="region of interest" description="Disordered" evidence="1">
    <location>
        <begin position="110"/>
        <end position="131"/>
    </location>
</feature>
<feature type="region of interest" description="Disordered" evidence="1">
    <location>
        <begin position="1"/>
        <end position="73"/>
    </location>
</feature>
<feature type="transmembrane region" description="Helical" evidence="2">
    <location>
        <begin position="203"/>
        <end position="222"/>
    </location>
</feature>
<feature type="region of interest" description="Disordered" evidence="1">
    <location>
        <begin position="82"/>
        <end position="101"/>
    </location>
</feature>
<keyword evidence="4" id="KW-1185">Reference proteome</keyword>
<dbReference type="RefSeq" id="WP_093609555.1">
    <property type="nucleotide sequence ID" value="NZ_FNFF01000004.1"/>
</dbReference>
<feature type="compositionally biased region" description="Basic and acidic residues" evidence="1">
    <location>
        <begin position="51"/>
        <end position="65"/>
    </location>
</feature>
<keyword evidence="2" id="KW-0472">Membrane</keyword>
<sequence>MAEHEAADRDESREEHEEELRERLVPEDAARAAQAGEPADVEAETPSADLTKAEPAKPEAAKPEAAKPAPLDEDAAWAAIVAGYGEQPADPPGAKPFKSVEDLAGLVAEAEEAEKERGGPARTGSDKPVAGSLVFAPGVGPRDYDVAEASEDDLDESDEGHFVPPEPPPLPEADTTAKFAWLAVIGGPVLLLLAVLFGWPMTWWLTTLGIGGFLGGFATLVMRMGDGDEDDDDPGRGAVV</sequence>
<feature type="compositionally biased region" description="Basic and acidic residues" evidence="1">
    <location>
        <begin position="1"/>
        <end position="30"/>
    </location>
</feature>
<dbReference type="STRING" id="417292.SAMN05421806_104280"/>